<sequence>MKEYSILTKTDFFGILNGETELASACIHQAYHDFVEHIIECCMGRRAVDNVHVALAFAEIELRFLIDIVEEEMRIHAKKAIAFIRKMMQLASQHHTEVPPLISNIHPTNITAAKSETPKSLQWTGNTLDLVELIYGLSEMGCIDNGETPLKVLAPALYEFFGLDTKECYRYYSAIKLRKNPSRTYFIDKMQKKLNEKIRRDEELERMRR</sequence>
<dbReference type="RefSeq" id="WP_033886801.1">
    <property type="nucleotide sequence ID" value="NZ_FQVD01000017.1"/>
</dbReference>
<accession>A0A1M5B5C1</accession>
<gene>
    <name evidence="1" type="ORF">SAMN05444349_11777</name>
</gene>
<dbReference type="STRING" id="871325.SAMN05444349_11777"/>
<proteinExistence type="predicted"/>
<dbReference type="OrthoDB" id="790983at2"/>
<dbReference type="InterPro" id="IPR018534">
    <property type="entry name" value="Tet_reg_excision_RteC"/>
</dbReference>
<reference evidence="1 2" key="1">
    <citation type="submission" date="2016-11" db="EMBL/GenBank/DDBJ databases">
        <authorList>
            <person name="Jaros S."/>
            <person name="Januszkiewicz K."/>
            <person name="Wedrychowicz H."/>
        </authorList>
    </citation>
    <scope>NUCLEOTIDE SEQUENCE [LARGE SCALE GENOMIC DNA]</scope>
    <source>
        <strain evidence="1 2">DSM 26883</strain>
    </source>
</reference>
<organism evidence="1 2">
    <name type="scientific">Bacteroides faecichinchillae</name>
    <dbReference type="NCBI Taxonomy" id="871325"/>
    <lineage>
        <taxon>Bacteria</taxon>
        <taxon>Pseudomonadati</taxon>
        <taxon>Bacteroidota</taxon>
        <taxon>Bacteroidia</taxon>
        <taxon>Bacteroidales</taxon>
        <taxon>Bacteroidaceae</taxon>
        <taxon>Bacteroides</taxon>
    </lineage>
</organism>
<name>A0A1M5B5C1_9BACE</name>
<keyword evidence="2" id="KW-1185">Reference proteome</keyword>
<dbReference type="AlphaFoldDB" id="A0A1M5B5C1"/>
<evidence type="ECO:0000313" key="2">
    <source>
        <dbReference type="Proteomes" id="UP000184436"/>
    </source>
</evidence>
<dbReference type="Pfam" id="PF09357">
    <property type="entry name" value="RteC"/>
    <property type="match status" value="1"/>
</dbReference>
<dbReference type="Proteomes" id="UP000184436">
    <property type="component" value="Unassembled WGS sequence"/>
</dbReference>
<dbReference type="EMBL" id="FQVD01000017">
    <property type="protein sequence ID" value="SHF37630.1"/>
    <property type="molecule type" value="Genomic_DNA"/>
</dbReference>
<protein>
    <submittedName>
        <fullName evidence="1">RteC protein</fullName>
    </submittedName>
</protein>
<evidence type="ECO:0000313" key="1">
    <source>
        <dbReference type="EMBL" id="SHF37630.1"/>
    </source>
</evidence>